<feature type="domain" description="OB" evidence="7">
    <location>
        <begin position="71"/>
        <end position="146"/>
    </location>
</feature>
<feature type="domain" description="Replication protein A C-terminal" evidence="8">
    <location>
        <begin position="177"/>
        <end position="267"/>
    </location>
</feature>
<accession>A0AA39QJG2</accession>
<evidence type="ECO:0000256" key="2">
    <source>
        <dbReference type="ARBA" id="ARBA00007815"/>
    </source>
</evidence>
<dbReference type="GO" id="GO:0000781">
    <property type="term" value="C:chromosome, telomeric region"/>
    <property type="evidence" value="ECO:0007669"/>
    <property type="project" value="TreeGrafter"/>
</dbReference>
<keyword evidence="5" id="KW-0539">Nucleus</keyword>
<gene>
    <name evidence="9" type="ORF">EDD18DRAFT_1137919</name>
</gene>
<dbReference type="PANTHER" id="PTHR13989">
    <property type="entry name" value="REPLICATION PROTEIN A-RELATED"/>
    <property type="match status" value="1"/>
</dbReference>
<dbReference type="InterPro" id="IPR012340">
    <property type="entry name" value="NA-bd_OB-fold"/>
</dbReference>
<evidence type="ECO:0000256" key="4">
    <source>
        <dbReference type="ARBA" id="ARBA00023125"/>
    </source>
</evidence>
<sequence>MSQGGYYGGGGGGGYVQGGSPYSAGGSPGGGNRRTDASQSIRPFTIAQLTKATQAHTDAEWTLDDAVIGHVTIVGQVTRVQKQATNSVYDIDDGTGHIEVRHWNETTNEEDDIKWSGIQENHVARVVGSLKTFGAKRYVNATQIRVAEDHHELFFHIMECATSTLIADRGPPVTGQQPVRSDGQSVTGSSTSAYQSHSAQPTSHDEYANLPKLQRDIVNFMLKQENSEEGVHVASIARSIGGGDAQKISDALDRLMDDGIVFSTIDDSHFSVSR</sequence>
<comment type="caution">
    <text evidence="9">The sequence shown here is derived from an EMBL/GenBank/DDBJ whole genome shotgun (WGS) entry which is preliminary data.</text>
</comment>
<proteinExistence type="inferred from homology"/>
<dbReference type="Proteomes" id="UP001175228">
    <property type="component" value="Unassembled WGS sequence"/>
</dbReference>
<dbReference type="EMBL" id="JAUEPU010000004">
    <property type="protein sequence ID" value="KAK0503454.1"/>
    <property type="molecule type" value="Genomic_DNA"/>
</dbReference>
<evidence type="ECO:0000259" key="8">
    <source>
        <dbReference type="Pfam" id="PF08784"/>
    </source>
</evidence>
<dbReference type="GO" id="GO:0006289">
    <property type="term" value="P:nucleotide-excision repair"/>
    <property type="evidence" value="ECO:0007669"/>
    <property type="project" value="TreeGrafter"/>
</dbReference>
<organism evidence="9 10">
    <name type="scientific">Armillaria luteobubalina</name>
    <dbReference type="NCBI Taxonomy" id="153913"/>
    <lineage>
        <taxon>Eukaryota</taxon>
        <taxon>Fungi</taxon>
        <taxon>Dikarya</taxon>
        <taxon>Basidiomycota</taxon>
        <taxon>Agaricomycotina</taxon>
        <taxon>Agaricomycetes</taxon>
        <taxon>Agaricomycetidae</taxon>
        <taxon>Agaricales</taxon>
        <taxon>Marasmiineae</taxon>
        <taxon>Physalacriaceae</taxon>
        <taxon>Armillaria</taxon>
    </lineage>
</organism>
<feature type="region of interest" description="Disordered" evidence="6">
    <location>
        <begin position="19"/>
        <end position="38"/>
    </location>
</feature>
<protein>
    <submittedName>
        <fullName evidence="9">Replication protein A subunit RPA32</fullName>
    </submittedName>
</protein>
<evidence type="ECO:0000256" key="5">
    <source>
        <dbReference type="ARBA" id="ARBA00023242"/>
    </source>
</evidence>
<evidence type="ECO:0000313" key="10">
    <source>
        <dbReference type="Proteomes" id="UP001175228"/>
    </source>
</evidence>
<evidence type="ECO:0000256" key="3">
    <source>
        <dbReference type="ARBA" id="ARBA00022705"/>
    </source>
</evidence>
<name>A0AA39QJG2_9AGAR</name>
<dbReference type="InterPro" id="IPR014646">
    <property type="entry name" value="Rfa2/RPA32"/>
</dbReference>
<evidence type="ECO:0000256" key="1">
    <source>
        <dbReference type="ARBA" id="ARBA00004123"/>
    </source>
</evidence>
<keyword evidence="3" id="KW-0235">DNA replication</keyword>
<evidence type="ECO:0000313" key="9">
    <source>
        <dbReference type="EMBL" id="KAK0503454.1"/>
    </source>
</evidence>
<dbReference type="InterPro" id="IPR040260">
    <property type="entry name" value="RFA2-like"/>
</dbReference>
<dbReference type="InterPro" id="IPR036390">
    <property type="entry name" value="WH_DNA-bd_sf"/>
</dbReference>
<comment type="subcellular location">
    <subcellularLocation>
        <location evidence="1">Nucleus</location>
    </subcellularLocation>
</comment>
<dbReference type="Gene3D" id="2.40.50.140">
    <property type="entry name" value="Nucleic acid-binding proteins"/>
    <property type="match status" value="1"/>
</dbReference>
<dbReference type="GO" id="GO:0000724">
    <property type="term" value="P:double-strand break repair via homologous recombination"/>
    <property type="evidence" value="ECO:0007669"/>
    <property type="project" value="TreeGrafter"/>
</dbReference>
<dbReference type="CDD" id="cd04478">
    <property type="entry name" value="RPA2_DBD_D"/>
    <property type="match status" value="1"/>
</dbReference>
<dbReference type="GO" id="GO:0003697">
    <property type="term" value="F:single-stranded DNA binding"/>
    <property type="evidence" value="ECO:0007669"/>
    <property type="project" value="TreeGrafter"/>
</dbReference>
<dbReference type="InterPro" id="IPR036388">
    <property type="entry name" value="WH-like_DNA-bd_sf"/>
</dbReference>
<dbReference type="InterPro" id="IPR014892">
    <property type="entry name" value="RPA_C"/>
</dbReference>
<evidence type="ECO:0000259" key="7">
    <source>
        <dbReference type="Pfam" id="PF01336"/>
    </source>
</evidence>
<dbReference type="Gene3D" id="1.10.10.10">
    <property type="entry name" value="Winged helix-like DNA-binding domain superfamily/Winged helix DNA-binding domain"/>
    <property type="match status" value="1"/>
</dbReference>
<dbReference type="InterPro" id="IPR004365">
    <property type="entry name" value="NA-bd_OB_tRNA"/>
</dbReference>
<dbReference type="GO" id="GO:0035861">
    <property type="term" value="C:site of double-strand break"/>
    <property type="evidence" value="ECO:0007669"/>
    <property type="project" value="TreeGrafter"/>
</dbReference>
<keyword evidence="10" id="KW-1185">Reference proteome</keyword>
<dbReference type="SUPFAM" id="SSF50249">
    <property type="entry name" value="Nucleic acid-binding proteins"/>
    <property type="match status" value="1"/>
</dbReference>
<dbReference type="AlphaFoldDB" id="A0AA39QJG2"/>
<comment type="similarity">
    <text evidence="2">Belongs to the replication factor A protein 2 family.</text>
</comment>
<evidence type="ECO:0000256" key="6">
    <source>
        <dbReference type="SAM" id="MobiDB-lite"/>
    </source>
</evidence>
<dbReference type="Pfam" id="PF01336">
    <property type="entry name" value="tRNA_anti-codon"/>
    <property type="match status" value="1"/>
</dbReference>
<dbReference type="PANTHER" id="PTHR13989:SF16">
    <property type="entry name" value="REPLICATION PROTEIN A2"/>
    <property type="match status" value="1"/>
</dbReference>
<dbReference type="Pfam" id="PF08784">
    <property type="entry name" value="RPA_C"/>
    <property type="match status" value="1"/>
</dbReference>
<reference evidence="9" key="1">
    <citation type="submission" date="2023-06" db="EMBL/GenBank/DDBJ databases">
        <authorList>
            <consortium name="Lawrence Berkeley National Laboratory"/>
            <person name="Ahrendt S."/>
            <person name="Sahu N."/>
            <person name="Indic B."/>
            <person name="Wong-Bajracharya J."/>
            <person name="Merenyi Z."/>
            <person name="Ke H.-M."/>
            <person name="Monk M."/>
            <person name="Kocsube S."/>
            <person name="Drula E."/>
            <person name="Lipzen A."/>
            <person name="Balint B."/>
            <person name="Henrissat B."/>
            <person name="Andreopoulos B."/>
            <person name="Martin F.M."/>
            <person name="Harder C.B."/>
            <person name="Rigling D."/>
            <person name="Ford K.L."/>
            <person name="Foster G.D."/>
            <person name="Pangilinan J."/>
            <person name="Papanicolaou A."/>
            <person name="Barry K."/>
            <person name="LaButti K."/>
            <person name="Viragh M."/>
            <person name="Koriabine M."/>
            <person name="Yan M."/>
            <person name="Riley R."/>
            <person name="Champramary S."/>
            <person name="Plett K.L."/>
            <person name="Tsai I.J."/>
            <person name="Slot J."/>
            <person name="Sipos G."/>
            <person name="Plett J."/>
            <person name="Nagy L.G."/>
            <person name="Grigoriev I.V."/>
        </authorList>
    </citation>
    <scope>NUCLEOTIDE SEQUENCE</scope>
    <source>
        <strain evidence="9">HWK02</strain>
    </source>
</reference>
<keyword evidence="4" id="KW-0238">DNA-binding</keyword>
<feature type="compositionally biased region" description="Polar residues" evidence="6">
    <location>
        <begin position="174"/>
        <end position="202"/>
    </location>
</feature>
<dbReference type="SUPFAM" id="SSF46785">
    <property type="entry name" value="Winged helix' DNA-binding domain"/>
    <property type="match status" value="1"/>
</dbReference>
<feature type="region of interest" description="Disordered" evidence="6">
    <location>
        <begin position="168"/>
        <end position="208"/>
    </location>
</feature>
<dbReference type="GO" id="GO:0006260">
    <property type="term" value="P:DNA replication"/>
    <property type="evidence" value="ECO:0007669"/>
    <property type="project" value="UniProtKB-KW"/>
</dbReference>
<dbReference type="GO" id="GO:0005662">
    <property type="term" value="C:DNA replication factor A complex"/>
    <property type="evidence" value="ECO:0007669"/>
    <property type="project" value="TreeGrafter"/>
</dbReference>
<dbReference type="PIRSF" id="PIRSF036949">
    <property type="entry name" value="RPA32"/>
    <property type="match status" value="1"/>
</dbReference>